<evidence type="ECO:0000313" key="1">
    <source>
        <dbReference type="EMBL" id="KYC53481.1"/>
    </source>
</evidence>
<organism evidence="1 2">
    <name type="scientific">Candidatus Methanofastidiosum methylothiophilum</name>
    <dbReference type="NCBI Taxonomy" id="1705564"/>
    <lineage>
        <taxon>Archaea</taxon>
        <taxon>Methanobacteriati</taxon>
        <taxon>Methanobacteriota</taxon>
        <taxon>Stenosarchaea group</taxon>
        <taxon>Candidatus Methanofastidiosia</taxon>
        <taxon>Candidatus Methanofastidiosales</taxon>
        <taxon>Candidatus Methanofastidiosaceae</taxon>
        <taxon>Candidatus Methanofastidiosum</taxon>
    </lineage>
</organism>
<reference evidence="1 2" key="1">
    <citation type="journal article" date="2016" name="ISME J.">
        <title>Chasing the elusive Euryarchaeota class WSA2: genomes reveal a uniquely fastidious methyl-reducing methanogen.</title>
        <authorList>
            <person name="Nobu M.K."/>
            <person name="Narihiro T."/>
            <person name="Kuroda K."/>
            <person name="Mei R."/>
            <person name="Liu W.T."/>
        </authorList>
    </citation>
    <scope>NUCLEOTIDE SEQUENCE [LARGE SCALE GENOMIC DNA]</scope>
    <source>
        <strain evidence="1">U1lsi0528_Bin055</strain>
    </source>
</reference>
<accession>A0A150J8F8</accession>
<protein>
    <recommendedName>
        <fullName evidence="3">SIS domain-containing protein</fullName>
    </recommendedName>
</protein>
<sequence>MTSLNSYVNKIPNIIDKIDQEGIELPDIEGSAFIGNGNAFHIARLYAMKYNGTVYRAEEVLRLPKWLKVCMISASGGKDSINVCKHFPNLTLLTCNKDAPSKEYASKTIVIPAEKEPPFYNVTTYAGMIYLLERQHPKISSKDDLLLKELNYNSIIFIASLKTHPIASMAALKMREIFGKMALSLTREEAYHGWFLHPTKKEGMITIDTEFELNKPYNMSGNLLDLMSQLYYNIGILQEMINPNKPDYQRILDLRNWKL</sequence>
<dbReference type="GO" id="GO:1901135">
    <property type="term" value="P:carbohydrate derivative metabolic process"/>
    <property type="evidence" value="ECO:0007669"/>
    <property type="project" value="InterPro"/>
</dbReference>
<evidence type="ECO:0000313" key="2">
    <source>
        <dbReference type="Proteomes" id="UP000075398"/>
    </source>
</evidence>
<name>A0A150J8F8_9EURY</name>
<dbReference type="SUPFAM" id="SSF53697">
    <property type="entry name" value="SIS domain"/>
    <property type="match status" value="1"/>
</dbReference>
<proteinExistence type="predicted"/>
<evidence type="ECO:0008006" key="3">
    <source>
        <dbReference type="Google" id="ProtNLM"/>
    </source>
</evidence>
<comment type="caution">
    <text evidence="1">The sequence shown here is derived from an EMBL/GenBank/DDBJ whole genome shotgun (WGS) entry which is preliminary data.</text>
</comment>
<dbReference type="GO" id="GO:0097367">
    <property type="term" value="F:carbohydrate derivative binding"/>
    <property type="evidence" value="ECO:0007669"/>
    <property type="project" value="InterPro"/>
</dbReference>
<dbReference type="AlphaFoldDB" id="A0A150J8F8"/>
<dbReference type="Proteomes" id="UP000075398">
    <property type="component" value="Unassembled WGS sequence"/>
</dbReference>
<dbReference type="InterPro" id="IPR046348">
    <property type="entry name" value="SIS_dom_sf"/>
</dbReference>
<gene>
    <name evidence="1" type="ORF">AMQ22_00271</name>
</gene>
<dbReference type="EMBL" id="LNGC01000005">
    <property type="protein sequence ID" value="KYC53481.1"/>
    <property type="molecule type" value="Genomic_DNA"/>
</dbReference>